<gene>
    <name evidence="1" type="ORF">AK812_SmicGene29057</name>
</gene>
<proteinExistence type="predicted"/>
<name>A0A1Q9D2T6_SYMMI</name>
<sequence>MTFRDASVGRVPAPSAARDCCNSGIGWEVKPEQQQKMEAAEAIQFCFLRVYQILHGALVGAQPPQEGARAFWRCKVTATDWASAASSPSLRSKQPSRSSTCLRSGALGECVRVPREVSAEGASRLSYSYSRAGAGPGAGQAVVGATREAKKWMKGGLEASPQIGLYSCIVSADACHSFPVVVPAVPRSAALSHKAASGVARFFAYKYVPEARCDRWKQDIILRFRAPVSRPGTLELDGLLLSGREQQDSALLLAEVHLRGSFPVIFAVQGRVVLLLDWHILSGIQRFTGMFFVRLFLERLLLSTFEGCNFHLTVLYRSVLWGNGGWMH</sequence>
<keyword evidence="2" id="KW-1185">Reference proteome</keyword>
<dbReference type="EMBL" id="LSRX01000757">
    <property type="protein sequence ID" value="OLP89491.1"/>
    <property type="molecule type" value="Genomic_DNA"/>
</dbReference>
<protein>
    <submittedName>
        <fullName evidence="1">Uncharacterized protein</fullName>
    </submittedName>
</protein>
<dbReference type="OrthoDB" id="418147at2759"/>
<comment type="caution">
    <text evidence="1">The sequence shown here is derived from an EMBL/GenBank/DDBJ whole genome shotgun (WGS) entry which is preliminary data.</text>
</comment>
<dbReference type="Proteomes" id="UP000186817">
    <property type="component" value="Unassembled WGS sequence"/>
</dbReference>
<evidence type="ECO:0000313" key="1">
    <source>
        <dbReference type="EMBL" id="OLP89491.1"/>
    </source>
</evidence>
<organism evidence="1 2">
    <name type="scientific">Symbiodinium microadriaticum</name>
    <name type="common">Dinoflagellate</name>
    <name type="synonym">Zooxanthella microadriatica</name>
    <dbReference type="NCBI Taxonomy" id="2951"/>
    <lineage>
        <taxon>Eukaryota</taxon>
        <taxon>Sar</taxon>
        <taxon>Alveolata</taxon>
        <taxon>Dinophyceae</taxon>
        <taxon>Suessiales</taxon>
        <taxon>Symbiodiniaceae</taxon>
        <taxon>Symbiodinium</taxon>
    </lineage>
</organism>
<reference evidence="1 2" key="1">
    <citation type="submission" date="2016-02" db="EMBL/GenBank/DDBJ databases">
        <title>Genome analysis of coral dinoflagellate symbionts highlights evolutionary adaptations to a symbiotic lifestyle.</title>
        <authorList>
            <person name="Aranda M."/>
            <person name="Li Y."/>
            <person name="Liew Y.J."/>
            <person name="Baumgarten S."/>
            <person name="Simakov O."/>
            <person name="Wilson M."/>
            <person name="Piel J."/>
            <person name="Ashoor H."/>
            <person name="Bougouffa S."/>
            <person name="Bajic V.B."/>
            <person name="Ryu T."/>
            <person name="Ravasi T."/>
            <person name="Bayer T."/>
            <person name="Micklem G."/>
            <person name="Kim H."/>
            <person name="Bhak J."/>
            <person name="Lajeunesse T.C."/>
            <person name="Voolstra C.R."/>
        </authorList>
    </citation>
    <scope>NUCLEOTIDE SEQUENCE [LARGE SCALE GENOMIC DNA]</scope>
    <source>
        <strain evidence="1 2">CCMP2467</strain>
    </source>
</reference>
<accession>A0A1Q9D2T6</accession>
<dbReference type="AlphaFoldDB" id="A0A1Q9D2T6"/>
<evidence type="ECO:0000313" key="2">
    <source>
        <dbReference type="Proteomes" id="UP000186817"/>
    </source>
</evidence>